<dbReference type="PANTHER" id="PTHR43537">
    <property type="entry name" value="TRANSCRIPTIONAL REGULATOR, GNTR FAMILY"/>
    <property type="match status" value="1"/>
</dbReference>
<organism evidence="5 6">
    <name type="scientific">Marinisporobacter balticus</name>
    <dbReference type="NCBI Taxonomy" id="2018667"/>
    <lineage>
        <taxon>Bacteria</taxon>
        <taxon>Bacillati</taxon>
        <taxon>Bacillota</taxon>
        <taxon>Clostridia</taxon>
        <taxon>Peptostreptococcales</taxon>
        <taxon>Thermotaleaceae</taxon>
        <taxon>Marinisporobacter</taxon>
    </lineage>
</organism>
<gene>
    <name evidence="5" type="ORF">EV214_108109</name>
</gene>
<protein>
    <submittedName>
        <fullName evidence="5">DNA-binding FadR family transcriptional regulator</fullName>
    </submittedName>
</protein>
<dbReference type="SMART" id="SM00345">
    <property type="entry name" value="HTH_GNTR"/>
    <property type="match status" value="1"/>
</dbReference>
<dbReference type="InterPro" id="IPR036388">
    <property type="entry name" value="WH-like_DNA-bd_sf"/>
</dbReference>
<dbReference type="Pfam" id="PF00392">
    <property type="entry name" value="GntR"/>
    <property type="match status" value="1"/>
</dbReference>
<dbReference type="Pfam" id="PF07729">
    <property type="entry name" value="FCD"/>
    <property type="match status" value="1"/>
</dbReference>
<dbReference type="Gene3D" id="1.20.120.530">
    <property type="entry name" value="GntR ligand-binding domain-like"/>
    <property type="match status" value="1"/>
</dbReference>
<dbReference type="SMART" id="SM00895">
    <property type="entry name" value="FCD"/>
    <property type="match status" value="1"/>
</dbReference>
<dbReference type="AlphaFoldDB" id="A0A4R2KYS1"/>
<dbReference type="PROSITE" id="PS50949">
    <property type="entry name" value="HTH_GNTR"/>
    <property type="match status" value="1"/>
</dbReference>
<evidence type="ECO:0000256" key="2">
    <source>
        <dbReference type="ARBA" id="ARBA00023125"/>
    </source>
</evidence>
<proteinExistence type="predicted"/>
<dbReference type="Gene3D" id="1.10.10.10">
    <property type="entry name" value="Winged helix-like DNA-binding domain superfamily/Winged helix DNA-binding domain"/>
    <property type="match status" value="1"/>
</dbReference>
<dbReference type="CDD" id="cd07377">
    <property type="entry name" value="WHTH_GntR"/>
    <property type="match status" value="1"/>
</dbReference>
<sequence>MVCMFDKVLLSEKVANNIKKLIIDNELQPGDKLSNEIELSKILNVSRSTIRESVKILVSMNILEIRRGKGTFVCEKPGIATDPLGVTFMNKKDLLLYLFETRLIIEPEIAALAAKRAKEKNVEALEVAFMKMEKDILEGKDHTETDMDFHNIIAKSSQNPIIKRIVPIINDCIKEGYLETKDIPESGEKVIYYHEKVLDAIKNKDEKAAKKYMKEHIENGMGQIRKK</sequence>
<dbReference type="EMBL" id="SLWV01000008">
    <property type="protein sequence ID" value="TCO76506.1"/>
    <property type="molecule type" value="Genomic_DNA"/>
</dbReference>
<dbReference type="GO" id="GO:0003677">
    <property type="term" value="F:DNA binding"/>
    <property type="evidence" value="ECO:0007669"/>
    <property type="project" value="UniProtKB-KW"/>
</dbReference>
<evidence type="ECO:0000256" key="3">
    <source>
        <dbReference type="ARBA" id="ARBA00023163"/>
    </source>
</evidence>
<keyword evidence="2 5" id="KW-0238">DNA-binding</keyword>
<dbReference type="InterPro" id="IPR000524">
    <property type="entry name" value="Tscrpt_reg_HTH_GntR"/>
</dbReference>
<dbReference type="GO" id="GO:0003700">
    <property type="term" value="F:DNA-binding transcription factor activity"/>
    <property type="evidence" value="ECO:0007669"/>
    <property type="project" value="InterPro"/>
</dbReference>
<reference evidence="5 6" key="1">
    <citation type="submission" date="2019-03" db="EMBL/GenBank/DDBJ databases">
        <title>Genomic Encyclopedia of Type Strains, Phase IV (KMG-IV): sequencing the most valuable type-strain genomes for metagenomic binning, comparative biology and taxonomic classification.</title>
        <authorList>
            <person name="Goeker M."/>
        </authorList>
    </citation>
    <scope>NUCLEOTIDE SEQUENCE [LARGE SCALE GENOMIC DNA]</scope>
    <source>
        <strain evidence="5 6">DSM 102940</strain>
    </source>
</reference>
<dbReference type="OrthoDB" id="9799482at2"/>
<evidence type="ECO:0000259" key="4">
    <source>
        <dbReference type="PROSITE" id="PS50949"/>
    </source>
</evidence>
<evidence type="ECO:0000313" key="5">
    <source>
        <dbReference type="EMBL" id="TCO76506.1"/>
    </source>
</evidence>
<accession>A0A4R2KYS1</accession>
<evidence type="ECO:0000256" key="1">
    <source>
        <dbReference type="ARBA" id="ARBA00023015"/>
    </source>
</evidence>
<keyword evidence="3" id="KW-0804">Transcription</keyword>
<dbReference type="SUPFAM" id="SSF48008">
    <property type="entry name" value="GntR ligand-binding domain-like"/>
    <property type="match status" value="1"/>
</dbReference>
<dbReference type="InterPro" id="IPR011711">
    <property type="entry name" value="GntR_C"/>
</dbReference>
<feature type="domain" description="HTH gntR-type" evidence="4">
    <location>
        <begin position="8"/>
        <end position="76"/>
    </location>
</feature>
<keyword evidence="1" id="KW-0805">Transcription regulation</keyword>
<dbReference type="InterPro" id="IPR036390">
    <property type="entry name" value="WH_DNA-bd_sf"/>
</dbReference>
<dbReference type="PANTHER" id="PTHR43537:SF5">
    <property type="entry name" value="UXU OPERON TRANSCRIPTIONAL REGULATOR"/>
    <property type="match status" value="1"/>
</dbReference>
<dbReference type="SUPFAM" id="SSF46785">
    <property type="entry name" value="Winged helix' DNA-binding domain"/>
    <property type="match status" value="1"/>
</dbReference>
<dbReference type="InterPro" id="IPR008920">
    <property type="entry name" value="TF_FadR/GntR_C"/>
</dbReference>
<comment type="caution">
    <text evidence="5">The sequence shown here is derived from an EMBL/GenBank/DDBJ whole genome shotgun (WGS) entry which is preliminary data.</text>
</comment>
<keyword evidence="6" id="KW-1185">Reference proteome</keyword>
<evidence type="ECO:0000313" key="6">
    <source>
        <dbReference type="Proteomes" id="UP000294919"/>
    </source>
</evidence>
<dbReference type="Proteomes" id="UP000294919">
    <property type="component" value="Unassembled WGS sequence"/>
</dbReference>
<name>A0A4R2KYS1_9FIRM</name>